<reference evidence="2 3" key="2">
    <citation type="submission" date="2023-06" db="EMBL/GenBank/DDBJ databases">
        <title>Identification and characterization of horizontal gene transfer across gut microbiota members of farm animals based on homology search.</title>
        <authorList>
            <person name="Schwarzerova J."/>
            <person name="Nykrynova M."/>
            <person name="Jureckova K."/>
            <person name="Cejkova D."/>
            <person name="Rychlik I."/>
        </authorList>
    </citation>
    <scope>NUCLEOTIDE SEQUENCE [LARGE SCALE GENOMIC DNA]</scope>
    <source>
        <strain evidence="2 3">153_Feed</strain>
    </source>
</reference>
<name>A0ABT7V333_9ACTN</name>
<dbReference type="Gene3D" id="3.40.630.30">
    <property type="match status" value="1"/>
</dbReference>
<dbReference type="InterPro" id="IPR016181">
    <property type="entry name" value="Acyl_CoA_acyltransferase"/>
</dbReference>
<feature type="domain" description="N-acetyltransferase" evidence="1">
    <location>
        <begin position="1"/>
        <end position="96"/>
    </location>
</feature>
<reference evidence="3" key="1">
    <citation type="submission" date="2023-06" db="EMBL/GenBank/DDBJ databases">
        <title>Identification and characterization of horizontal gene transfer across gut microbiota members of farm animals based on homology search.</title>
        <authorList>
            <person name="Zeman M."/>
            <person name="Kubasova T."/>
            <person name="Jahodarova E."/>
            <person name="Nykrynova M."/>
            <person name="Rychlik I."/>
        </authorList>
    </citation>
    <scope>NUCLEOTIDE SEQUENCE [LARGE SCALE GENOMIC DNA]</scope>
    <source>
        <strain evidence="3">153_Feed</strain>
    </source>
</reference>
<evidence type="ECO:0000259" key="1">
    <source>
        <dbReference type="PROSITE" id="PS51186"/>
    </source>
</evidence>
<dbReference type="PANTHER" id="PTHR43441:SF2">
    <property type="entry name" value="FAMILY ACETYLTRANSFERASE, PUTATIVE (AFU_ORTHOLOGUE AFUA_7G00850)-RELATED"/>
    <property type="match status" value="1"/>
</dbReference>
<keyword evidence="3" id="KW-1185">Reference proteome</keyword>
<dbReference type="EMBL" id="JAUDEA010000005">
    <property type="protein sequence ID" value="MDM8270896.1"/>
    <property type="molecule type" value="Genomic_DNA"/>
</dbReference>
<evidence type="ECO:0000313" key="2">
    <source>
        <dbReference type="EMBL" id="MDM8270896.1"/>
    </source>
</evidence>
<dbReference type="InterPro" id="IPR000182">
    <property type="entry name" value="GNAT_dom"/>
</dbReference>
<proteinExistence type="predicted"/>
<evidence type="ECO:0000313" key="3">
    <source>
        <dbReference type="Proteomes" id="UP001529256"/>
    </source>
</evidence>
<organism evidence="2 3">
    <name type="scientific">Thermophilibacter provencensis</name>
    <dbReference type="NCBI Taxonomy" id="1852386"/>
    <lineage>
        <taxon>Bacteria</taxon>
        <taxon>Bacillati</taxon>
        <taxon>Actinomycetota</taxon>
        <taxon>Coriobacteriia</taxon>
        <taxon>Coriobacteriales</taxon>
        <taxon>Atopobiaceae</taxon>
        <taxon>Thermophilibacter</taxon>
    </lineage>
</organism>
<dbReference type="RefSeq" id="WP_289510992.1">
    <property type="nucleotide sequence ID" value="NZ_JAUDEA010000005.1"/>
</dbReference>
<dbReference type="PANTHER" id="PTHR43441">
    <property type="entry name" value="RIBOSOMAL-PROTEIN-SERINE ACETYLTRANSFERASE"/>
    <property type="match status" value="1"/>
</dbReference>
<dbReference type="SUPFAM" id="SSF55729">
    <property type="entry name" value="Acyl-CoA N-acyltransferases (Nat)"/>
    <property type="match status" value="1"/>
</dbReference>
<comment type="caution">
    <text evidence="2">The sequence shown here is derived from an EMBL/GenBank/DDBJ whole genome shotgun (WGS) entry which is preliminary data.</text>
</comment>
<sequence>MPSIRRMTEKDLGLLTALLADERSMEIGWVLAPRAWGRGYATELTTLLADRAHAAGRDAVIECSPSHAASRRVAEKCGFLVNGTRNDLLVLRLSAPATP</sequence>
<dbReference type="Proteomes" id="UP001529256">
    <property type="component" value="Unassembled WGS sequence"/>
</dbReference>
<dbReference type="PROSITE" id="PS51186">
    <property type="entry name" value="GNAT"/>
    <property type="match status" value="1"/>
</dbReference>
<dbReference type="InterPro" id="IPR051908">
    <property type="entry name" value="Ribosomal_N-acetyltransferase"/>
</dbReference>
<dbReference type="Pfam" id="PF13302">
    <property type="entry name" value="Acetyltransf_3"/>
    <property type="match status" value="1"/>
</dbReference>
<protein>
    <submittedName>
        <fullName evidence="2">GNAT family N-acetyltransferase</fullName>
    </submittedName>
</protein>
<accession>A0ABT7V333</accession>
<gene>
    <name evidence="2" type="ORF">QUW25_04310</name>
</gene>